<organism evidence="1 2">
    <name type="scientific">Hungatella effluvii</name>
    <dbReference type="NCBI Taxonomy" id="1096246"/>
    <lineage>
        <taxon>Bacteria</taxon>
        <taxon>Bacillati</taxon>
        <taxon>Bacillota</taxon>
        <taxon>Clostridia</taxon>
        <taxon>Lachnospirales</taxon>
        <taxon>Lachnospiraceae</taxon>
        <taxon>Hungatella</taxon>
    </lineage>
</organism>
<proteinExistence type="predicted"/>
<dbReference type="PANTHER" id="PTHR35810:SF1">
    <property type="entry name" value="CYTOPLASMIC PROTEIN"/>
    <property type="match status" value="1"/>
</dbReference>
<comment type="caution">
    <text evidence="1">The sequence shown here is derived from an EMBL/GenBank/DDBJ whole genome shotgun (WGS) entry which is preliminary data.</text>
</comment>
<evidence type="ECO:0000313" key="1">
    <source>
        <dbReference type="EMBL" id="PXX44532.1"/>
    </source>
</evidence>
<dbReference type="Proteomes" id="UP000248057">
    <property type="component" value="Unassembled WGS sequence"/>
</dbReference>
<dbReference type="AlphaFoldDB" id="A0A2V3XUG6"/>
<reference evidence="1 2" key="1">
    <citation type="submission" date="2018-05" db="EMBL/GenBank/DDBJ databases">
        <title>Genomic Encyclopedia of Type Strains, Phase IV (KMG-IV): sequencing the most valuable type-strain genomes for metagenomic binning, comparative biology and taxonomic classification.</title>
        <authorList>
            <person name="Goeker M."/>
        </authorList>
    </citation>
    <scope>NUCLEOTIDE SEQUENCE [LARGE SCALE GENOMIC DNA]</scope>
    <source>
        <strain evidence="1 2">DSM 24995</strain>
    </source>
</reference>
<dbReference type="PANTHER" id="PTHR35810">
    <property type="entry name" value="CYTOPLASMIC PROTEIN-RELATED"/>
    <property type="match status" value="1"/>
</dbReference>
<protein>
    <submittedName>
        <fullName evidence="1">Virulence RhuM family protein</fullName>
    </submittedName>
</protein>
<dbReference type="InterPro" id="IPR011204">
    <property type="entry name" value="Virulence_RhuM-like"/>
</dbReference>
<keyword evidence="2" id="KW-1185">Reference proteome</keyword>
<evidence type="ECO:0000313" key="2">
    <source>
        <dbReference type="Proteomes" id="UP000248057"/>
    </source>
</evidence>
<accession>A0A2V3XUG6</accession>
<sequence length="149" mass="17542">MRWQKWKPRRLSESDRGFHFYFDYISVISRHIKNVFQEEVEKKSDLHLLQIANSDKPVASYSLDVIIYVGYRVKSKRGVEFRRRGDHVLKDYIIRGCAVNQGCMDQLGGIIRIMKRVDECLDTRQVLHVIVPVQYWGKHQTFGGKENDG</sequence>
<name>A0A2V3XUG6_9FIRM</name>
<dbReference type="Pfam" id="PF13310">
    <property type="entry name" value="Virulence_RhuM"/>
    <property type="match status" value="1"/>
</dbReference>
<gene>
    <name evidence="1" type="ORF">DFR60_12619</name>
</gene>
<dbReference type="EMBL" id="QJKD01000026">
    <property type="protein sequence ID" value="PXX44532.1"/>
    <property type="molecule type" value="Genomic_DNA"/>
</dbReference>